<comment type="similarity">
    <text evidence="1">Belongs to the acyl coenzyme A hydrolase family.</text>
</comment>
<proteinExistence type="inferred from homology"/>
<evidence type="ECO:0000256" key="1">
    <source>
        <dbReference type="ARBA" id="ARBA00010458"/>
    </source>
</evidence>
<dbReference type="STRING" id="644282.Deba_1394"/>
<dbReference type="RefSeq" id="WP_013258215.1">
    <property type="nucleotide sequence ID" value="NC_014365.1"/>
</dbReference>
<dbReference type="PANTHER" id="PTHR11049">
    <property type="entry name" value="ACYL COENZYME A THIOESTER HYDROLASE"/>
    <property type="match status" value="1"/>
</dbReference>
<dbReference type="InterPro" id="IPR029069">
    <property type="entry name" value="HotDog_dom_sf"/>
</dbReference>
<keyword evidence="2 3" id="KW-0378">Hydrolase</keyword>
<dbReference type="InterPro" id="IPR033120">
    <property type="entry name" value="HOTDOG_ACOT"/>
</dbReference>
<dbReference type="AlphaFoldDB" id="E1QGR9"/>
<dbReference type="GO" id="GO:0005829">
    <property type="term" value="C:cytosol"/>
    <property type="evidence" value="ECO:0007669"/>
    <property type="project" value="TreeGrafter"/>
</dbReference>
<dbReference type="GO" id="GO:0006637">
    <property type="term" value="P:acyl-CoA metabolic process"/>
    <property type="evidence" value="ECO:0007669"/>
    <property type="project" value="TreeGrafter"/>
</dbReference>
<gene>
    <name evidence="6" type="ordered locus">Deba_1394</name>
</gene>
<dbReference type="CDD" id="cd03442">
    <property type="entry name" value="BFIT_BACH"/>
    <property type="match status" value="1"/>
</dbReference>
<feature type="domain" description="HotDog ACOT-type" evidence="5">
    <location>
        <begin position="7"/>
        <end position="119"/>
    </location>
</feature>
<feature type="region of interest" description="Disordered" evidence="4">
    <location>
        <begin position="124"/>
        <end position="167"/>
    </location>
</feature>
<dbReference type="OrthoDB" id="9809430at2"/>
<dbReference type="eggNOG" id="COG1607">
    <property type="taxonomic scope" value="Bacteria"/>
</dbReference>
<feature type="compositionally biased region" description="Basic and acidic residues" evidence="4">
    <location>
        <begin position="149"/>
        <end position="167"/>
    </location>
</feature>
<name>E1QGR9_DESB2</name>
<dbReference type="Proteomes" id="UP000009047">
    <property type="component" value="Chromosome"/>
</dbReference>
<evidence type="ECO:0000259" key="5">
    <source>
        <dbReference type="PROSITE" id="PS51770"/>
    </source>
</evidence>
<dbReference type="InterPro" id="IPR040170">
    <property type="entry name" value="Cytosol_ACT"/>
</dbReference>
<dbReference type="InterPro" id="IPR006683">
    <property type="entry name" value="Thioestr_dom"/>
</dbReference>
<reference evidence="6 7" key="1">
    <citation type="journal article" date="2010" name="Stand. Genomic Sci.">
        <title>Complete genome sequence of Desulfarculus baarsii type strain (2st14).</title>
        <authorList>
            <person name="Sun H."/>
            <person name="Spring S."/>
            <person name="Lapidus A."/>
            <person name="Davenport K."/>
            <person name="Del Rio T.G."/>
            <person name="Tice H."/>
            <person name="Nolan M."/>
            <person name="Copeland A."/>
            <person name="Cheng J.F."/>
            <person name="Lucas S."/>
            <person name="Tapia R."/>
            <person name="Goodwin L."/>
            <person name="Pitluck S."/>
            <person name="Ivanova N."/>
            <person name="Pagani I."/>
            <person name="Mavromatis K."/>
            <person name="Ovchinnikova G."/>
            <person name="Pati A."/>
            <person name="Chen A."/>
            <person name="Palaniappan K."/>
            <person name="Hauser L."/>
            <person name="Chang Y.J."/>
            <person name="Jeffries C.D."/>
            <person name="Detter J.C."/>
            <person name="Han C."/>
            <person name="Rohde M."/>
            <person name="Brambilla E."/>
            <person name="Goker M."/>
            <person name="Woyke T."/>
            <person name="Bristow J."/>
            <person name="Eisen J.A."/>
            <person name="Markowitz V."/>
            <person name="Hugenholtz P."/>
            <person name="Kyrpides N.C."/>
            <person name="Klenk H.P."/>
            <person name="Land M."/>
        </authorList>
    </citation>
    <scope>NUCLEOTIDE SEQUENCE [LARGE SCALE GENOMIC DNA]</scope>
    <source>
        <strain evidence="7">ATCC 33931 / DSM 2075 / LMG 7858 / VKM B-1802 / 2st14</strain>
    </source>
</reference>
<organism evidence="6 7">
    <name type="scientific">Desulfarculus baarsii (strain ATCC 33931 / DSM 2075 / LMG 7858 / VKM B-1802 / 2st14)</name>
    <dbReference type="NCBI Taxonomy" id="644282"/>
    <lineage>
        <taxon>Bacteria</taxon>
        <taxon>Pseudomonadati</taxon>
        <taxon>Thermodesulfobacteriota</taxon>
        <taxon>Desulfarculia</taxon>
        <taxon>Desulfarculales</taxon>
        <taxon>Desulfarculaceae</taxon>
        <taxon>Desulfarculus</taxon>
    </lineage>
</organism>
<dbReference type="KEGG" id="dbr:Deba_1394"/>
<dbReference type="EMBL" id="CP002085">
    <property type="protein sequence ID" value="ADK84762.1"/>
    <property type="molecule type" value="Genomic_DNA"/>
</dbReference>
<dbReference type="GO" id="GO:0052816">
    <property type="term" value="F:long-chain fatty acyl-CoA hydrolase activity"/>
    <property type="evidence" value="ECO:0007669"/>
    <property type="project" value="TreeGrafter"/>
</dbReference>
<accession>E1QGR9</accession>
<dbReference type="SUPFAM" id="SSF54637">
    <property type="entry name" value="Thioesterase/thiol ester dehydrase-isomerase"/>
    <property type="match status" value="1"/>
</dbReference>
<sequence length="167" mass="17891">MNAKTVDETQIVMAQQMMPHDANPYGNVHGGVIVKLIDTTGGVVALRHAGRNVVTASIDRLDFLQPAFVGDILILKASLNLVGSSSMEVGCRVEAENPITGQVRHAASAYLTYVALDADGRPTAVPPLTLQGPEQTRRNAQAAQRRGLRLAERRNEAAMDRAGRPGQ</sequence>
<dbReference type="HOGENOM" id="CLU_050164_3_2_7"/>
<evidence type="ECO:0000256" key="4">
    <source>
        <dbReference type="SAM" id="MobiDB-lite"/>
    </source>
</evidence>
<keyword evidence="7" id="KW-1185">Reference proteome</keyword>
<dbReference type="PROSITE" id="PS51770">
    <property type="entry name" value="HOTDOG_ACOT"/>
    <property type="match status" value="1"/>
</dbReference>
<evidence type="ECO:0000256" key="2">
    <source>
        <dbReference type="ARBA" id="ARBA00022801"/>
    </source>
</evidence>
<dbReference type="PANTHER" id="PTHR11049:SF16">
    <property type="entry name" value="PROTEIN VDLD"/>
    <property type="match status" value="1"/>
</dbReference>
<evidence type="ECO:0000256" key="3">
    <source>
        <dbReference type="PROSITE-ProRule" id="PRU01106"/>
    </source>
</evidence>
<dbReference type="Pfam" id="PF03061">
    <property type="entry name" value="4HBT"/>
    <property type="match status" value="1"/>
</dbReference>
<evidence type="ECO:0000313" key="7">
    <source>
        <dbReference type="Proteomes" id="UP000009047"/>
    </source>
</evidence>
<evidence type="ECO:0000313" key="6">
    <source>
        <dbReference type="EMBL" id="ADK84762.1"/>
    </source>
</evidence>
<protein>
    <submittedName>
        <fullName evidence="6">Thioesterase superfamily protein</fullName>
    </submittedName>
</protein>
<dbReference type="Gene3D" id="3.10.129.10">
    <property type="entry name" value="Hotdog Thioesterase"/>
    <property type="match status" value="1"/>
</dbReference>